<proteinExistence type="predicted"/>
<sequence>MAEGDGRITLRRYVFLWFGLNPSSVSKKNLTDFKTLNALLLEGSIFFRLQAKGGDTFSVGSGTRAFADLWSTEYQSIPGQTPISNFIKIRPSILVSRHTDITCIFLAHFIDIGLSTNA</sequence>
<evidence type="ECO:0000313" key="2">
    <source>
        <dbReference type="Proteomes" id="UP000027135"/>
    </source>
</evidence>
<gene>
    <name evidence="1" type="ORF">L798_06856</name>
</gene>
<accession>A0A067QRZ6</accession>
<organism evidence="1 2">
    <name type="scientific">Zootermopsis nevadensis</name>
    <name type="common">Dampwood termite</name>
    <dbReference type="NCBI Taxonomy" id="136037"/>
    <lineage>
        <taxon>Eukaryota</taxon>
        <taxon>Metazoa</taxon>
        <taxon>Ecdysozoa</taxon>
        <taxon>Arthropoda</taxon>
        <taxon>Hexapoda</taxon>
        <taxon>Insecta</taxon>
        <taxon>Pterygota</taxon>
        <taxon>Neoptera</taxon>
        <taxon>Polyneoptera</taxon>
        <taxon>Dictyoptera</taxon>
        <taxon>Blattodea</taxon>
        <taxon>Blattoidea</taxon>
        <taxon>Termitoidae</taxon>
        <taxon>Termopsidae</taxon>
        <taxon>Zootermopsis</taxon>
    </lineage>
</organism>
<dbReference type="EMBL" id="KK853763">
    <property type="protein sequence ID" value="KDQ84858.1"/>
    <property type="molecule type" value="Genomic_DNA"/>
</dbReference>
<dbReference type="InParanoid" id="A0A067QRZ6"/>
<reference evidence="1 2" key="1">
    <citation type="journal article" date="2014" name="Nat. Commun.">
        <title>Molecular traces of alternative social organization in a termite genome.</title>
        <authorList>
            <person name="Terrapon N."/>
            <person name="Li C."/>
            <person name="Robertson H.M."/>
            <person name="Ji L."/>
            <person name="Meng X."/>
            <person name="Booth W."/>
            <person name="Chen Z."/>
            <person name="Childers C.P."/>
            <person name="Glastad K.M."/>
            <person name="Gokhale K."/>
            <person name="Gowin J."/>
            <person name="Gronenberg W."/>
            <person name="Hermansen R.A."/>
            <person name="Hu H."/>
            <person name="Hunt B.G."/>
            <person name="Huylmans A.K."/>
            <person name="Khalil S.M."/>
            <person name="Mitchell R.D."/>
            <person name="Munoz-Torres M.C."/>
            <person name="Mustard J.A."/>
            <person name="Pan H."/>
            <person name="Reese J.T."/>
            <person name="Scharf M.E."/>
            <person name="Sun F."/>
            <person name="Vogel H."/>
            <person name="Xiao J."/>
            <person name="Yang W."/>
            <person name="Yang Z."/>
            <person name="Yang Z."/>
            <person name="Zhou J."/>
            <person name="Zhu J."/>
            <person name="Brent C.S."/>
            <person name="Elsik C.G."/>
            <person name="Goodisman M.A."/>
            <person name="Liberles D.A."/>
            <person name="Roe R.M."/>
            <person name="Vargo E.L."/>
            <person name="Vilcinskas A."/>
            <person name="Wang J."/>
            <person name="Bornberg-Bauer E."/>
            <person name="Korb J."/>
            <person name="Zhang G."/>
            <person name="Liebig J."/>
        </authorList>
    </citation>
    <scope>NUCLEOTIDE SEQUENCE [LARGE SCALE GENOMIC DNA]</scope>
    <source>
        <tissue evidence="1">Whole organism</tissue>
    </source>
</reference>
<protein>
    <submittedName>
        <fullName evidence="1">Uncharacterized protein</fullName>
    </submittedName>
</protein>
<keyword evidence="2" id="KW-1185">Reference proteome</keyword>
<dbReference type="Proteomes" id="UP000027135">
    <property type="component" value="Unassembled WGS sequence"/>
</dbReference>
<evidence type="ECO:0000313" key="1">
    <source>
        <dbReference type="EMBL" id="KDQ84858.1"/>
    </source>
</evidence>
<dbReference type="AlphaFoldDB" id="A0A067QRZ6"/>
<name>A0A067QRZ6_ZOONE</name>